<feature type="domain" description="Aminoglycoside phosphotransferase" evidence="11">
    <location>
        <begin position="38"/>
        <end position="231"/>
    </location>
</feature>
<evidence type="ECO:0000256" key="8">
    <source>
        <dbReference type="ARBA" id="ARBA00038873"/>
    </source>
</evidence>
<proteinExistence type="inferred from homology"/>
<reference evidence="13" key="1">
    <citation type="submission" date="2025-08" db="UniProtKB">
        <authorList>
            <consortium name="RefSeq"/>
        </authorList>
    </citation>
    <scope>IDENTIFICATION</scope>
    <source>
        <tissue evidence="13">Sperm</tissue>
    </source>
</reference>
<evidence type="ECO:0000256" key="7">
    <source>
        <dbReference type="ARBA" id="ARBA00037368"/>
    </source>
</evidence>
<dbReference type="FunFam" id="3.90.1200.10:FF:000007">
    <property type="entry name" value="hydroxylysine kinase isoform X1"/>
    <property type="match status" value="1"/>
</dbReference>
<keyword evidence="4" id="KW-0808">Transferase</keyword>
<dbReference type="Gene3D" id="3.90.1200.10">
    <property type="match status" value="1"/>
</dbReference>
<feature type="region of interest" description="Disordered" evidence="10">
    <location>
        <begin position="442"/>
        <end position="462"/>
    </location>
</feature>
<dbReference type="PANTHER" id="PTHR21064:SF1">
    <property type="entry name" value="HYDROXYLYSINE KINASE"/>
    <property type="match status" value="1"/>
</dbReference>
<comment type="subcellular location">
    <subcellularLocation>
        <location evidence="1">Cytoplasm</location>
    </subcellularLocation>
</comment>
<dbReference type="InterPro" id="IPR011009">
    <property type="entry name" value="Kinase-like_dom_sf"/>
</dbReference>
<accession>A0AAJ7UG85</accession>
<organism evidence="12 13">
    <name type="scientific">Petromyzon marinus</name>
    <name type="common">Sea lamprey</name>
    <dbReference type="NCBI Taxonomy" id="7757"/>
    <lineage>
        <taxon>Eukaryota</taxon>
        <taxon>Metazoa</taxon>
        <taxon>Chordata</taxon>
        <taxon>Craniata</taxon>
        <taxon>Vertebrata</taxon>
        <taxon>Cyclostomata</taxon>
        <taxon>Hyperoartia</taxon>
        <taxon>Petromyzontiformes</taxon>
        <taxon>Petromyzontidae</taxon>
        <taxon>Petromyzon</taxon>
    </lineage>
</organism>
<dbReference type="RefSeq" id="XP_032835888.1">
    <property type="nucleotide sequence ID" value="XM_032979997.1"/>
</dbReference>
<comment type="similarity">
    <text evidence="2">Belongs to the aminoglycoside phosphotransferase family.</text>
</comment>
<dbReference type="SUPFAM" id="SSF56112">
    <property type="entry name" value="Protein kinase-like (PK-like)"/>
    <property type="match status" value="1"/>
</dbReference>
<dbReference type="Gene3D" id="3.30.200.20">
    <property type="entry name" value="Phosphorylase Kinase, domain 1"/>
    <property type="match status" value="1"/>
</dbReference>
<keyword evidence="12" id="KW-1185">Reference proteome</keyword>
<dbReference type="FunFam" id="3.30.200.20:FF:000549">
    <property type="entry name" value="hydroxylysine kinase"/>
    <property type="match status" value="1"/>
</dbReference>
<evidence type="ECO:0000313" key="12">
    <source>
        <dbReference type="Proteomes" id="UP001318040"/>
    </source>
</evidence>
<evidence type="ECO:0000256" key="1">
    <source>
        <dbReference type="ARBA" id="ARBA00004496"/>
    </source>
</evidence>
<dbReference type="InterPro" id="IPR002575">
    <property type="entry name" value="Aminoglycoside_PTrfase"/>
</dbReference>
<dbReference type="GO" id="GO:0047992">
    <property type="term" value="F:hydroxylysine kinase activity"/>
    <property type="evidence" value="ECO:0007669"/>
    <property type="project" value="UniProtKB-EC"/>
</dbReference>
<evidence type="ECO:0000259" key="11">
    <source>
        <dbReference type="Pfam" id="PF01636"/>
    </source>
</evidence>
<dbReference type="KEGG" id="pmrn:116957686"/>
<dbReference type="EC" id="2.7.1.81" evidence="8"/>
<dbReference type="Proteomes" id="UP001318040">
    <property type="component" value="Chromosome 81"/>
</dbReference>
<evidence type="ECO:0000313" key="13">
    <source>
        <dbReference type="RefSeq" id="XP_032835888.1"/>
    </source>
</evidence>
<comment type="catalytic activity">
    <reaction evidence="6">
        <text>(5R)-5-hydroxy-L-lysine + GTP = (5R)-5-phosphooxy-L-lysine + GDP + H(+)</text>
        <dbReference type="Rhea" id="RHEA:19049"/>
        <dbReference type="ChEBI" id="CHEBI:15378"/>
        <dbReference type="ChEBI" id="CHEBI:37565"/>
        <dbReference type="ChEBI" id="CHEBI:57882"/>
        <dbReference type="ChEBI" id="CHEBI:58189"/>
        <dbReference type="ChEBI" id="CHEBI:58357"/>
        <dbReference type="EC" id="2.7.1.81"/>
    </reaction>
</comment>
<evidence type="ECO:0000256" key="6">
    <source>
        <dbReference type="ARBA" id="ARBA00036820"/>
    </source>
</evidence>
<evidence type="ECO:0000256" key="3">
    <source>
        <dbReference type="ARBA" id="ARBA00022490"/>
    </source>
</evidence>
<sequence>MQAAPQDDGREHEKPCLSESRAAELVERLYGVSVAGVSPLASYVDQNYRVLARDGRQFVLKVTNTRDSQRPQMLEVQMAMMSFLWERGFPMQEVVDNVSGKIMSLENIDCGEGEKEFNVRLLTYLPGVPLSRVLADGSLYYQVGKLAASIHQALQQFEHPFLHSLQRDDFIWNLSNTHLLESYLFTLDGDPNQGLVREVIAKFREEIQPNLHKFTRCIIHGDFNDDNILVQEVAAGSEQQQQQQQGPKSAEGAPRHRISGVVDLNSMMFGYHVYDLAMAIMYMMVESGEAMEAGGHVLAGYESVQALTEDERRAVYFLVACRFCQSLVMARYTILRYPQNAYYLLITARTGWVKLRELWTRGLEDMQRLWSDVAARCGAQGRNSLARLDRLCISPDGANLLGERRLPGGNAGTILPRFTFLVDAAFLETSLACDKRTHRRRHDNTAIVNGRKDAGTQTQRRS</sequence>
<evidence type="ECO:0000256" key="5">
    <source>
        <dbReference type="ARBA" id="ARBA00022777"/>
    </source>
</evidence>
<protein>
    <recommendedName>
        <fullName evidence="9">Hydroxylysine kinase</fullName>
        <ecNumber evidence="8">2.7.1.81</ecNumber>
    </recommendedName>
</protein>
<feature type="region of interest" description="Disordered" evidence="10">
    <location>
        <begin position="235"/>
        <end position="254"/>
    </location>
</feature>
<comment type="function">
    <text evidence="7">Catalyzes the GTP-dependent phosphorylation of 5-hydroxy-L-lysine.</text>
</comment>
<evidence type="ECO:0000256" key="10">
    <source>
        <dbReference type="SAM" id="MobiDB-lite"/>
    </source>
</evidence>
<gene>
    <name evidence="13" type="primary">LOC116957686</name>
</gene>
<evidence type="ECO:0000256" key="9">
    <source>
        <dbReference type="ARBA" id="ARBA00040505"/>
    </source>
</evidence>
<dbReference type="AlphaFoldDB" id="A0AAJ7UG85"/>
<dbReference type="InterPro" id="IPR050249">
    <property type="entry name" value="Pseudomonas-type_ThrB"/>
</dbReference>
<evidence type="ECO:0000256" key="4">
    <source>
        <dbReference type="ARBA" id="ARBA00022679"/>
    </source>
</evidence>
<dbReference type="Pfam" id="PF01636">
    <property type="entry name" value="APH"/>
    <property type="match status" value="1"/>
</dbReference>
<dbReference type="PANTHER" id="PTHR21064">
    <property type="entry name" value="AMINOGLYCOSIDE PHOSPHOTRANSFERASE DOMAIN-CONTAINING PROTEIN-RELATED"/>
    <property type="match status" value="1"/>
</dbReference>
<name>A0AAJ7UG85_PETMA</name>
<dbReference type="GO" id="GO:0005737">
    <property type="term" value="C:cytoplasm"/>
    <property type="evidence" value="ECO:0007669"/>
    <property type="project" value="UniProtKB-SubCell"/>
</dbReference>
<keyword evidence="3" id="KW-0963">Cytoplasm</keyword>
<keyword evidence="5" id="KW-0418">Kinase</keyword>
<evidence type="ECO:0000256" key="2">
    <source>
        <dbReference type="ARBA" id="ARBA00006219"/>
    </source>
</evidence>